<protein>
    <submittedName>
        <fullName evidence="2">Uncharacterized protein</fullName>
    </submittedName>
</protein>
<dbReference type="HOGENOM" id="CLU_2423449_0_0_6"/>
<reference evidence="3" key="1">
    <citation type="journal article" date="2011" name="Appl. Environ. Microbiol.">
        <title>Genomic potential of Marinobacter aquaeolei, a biogeochemical 'opportunitroph'.</title>
        <authorList>
            <person name="Singer E."/>
            <person name="Webb E.A."/>
            <person name="Nelson W.C."/>
            <person name="Heidelberg J.F."/>
            <person name="Ivanova N."/>
            <person name="Pati A."/>
            <person name="Edwards K.J."/>
        </authorList>
    </citation>
    <scope>NUCLEOTIDE SEQUENCE [LARGE SCALE GENOMIC DNA]</scope>
    <source>
        <strain evidence="3">ATCC 700491 / DSM 11845 / VT8</strain>
    </source>
</reference>
<keyword evidence="1" id="KW-0472">Membrane</keyword>
<keyword evidence="1" id="KW-1133">Transmembrane helix</keyword>
<proteinExistence type="predicted"/>
<name>A1U852_MARN8</name>
<geneLocation type="plasmid" evidence="2 3">
    <name>pMAQU01</name>
</geneLocation>
<accession>A1U852</accession>
<keyword evidence="2" id="KW-0614">Plasmid</keyword>
<feature type="transmembrane region" description="Helical" evidence="1">
    <location>
        <begin position="7"/>
        <end position="28"/>
    </location>
</feature>
<sequence precursor="true">MSRNRQSAGWLSVVMLPFIVILLVWAVAPALMTTEDATVYLEGCTEPVCALKGDLNVNIFTRHYELKQADGSIVSFDPENIALMSWPASKD</sequence>
<evidence type="ECO:0000256" key="1">
    <source>
        <dbReference type="SAM" id="Phobius"/>
    </source>
</evidence>
<dbReference type="AlphaFoldDB" id="A1U852"/>
<keyword evidence="1" id="KW-0812">Transmembrane</keyword>
<evidence type="ECO:0000313" key="3">
    <source>
        <dbReference type="Proteomes" id="UP000000998"/>
    </source>
</evidence>
<dbReference type="RefSeq" id="WP_011783182.1">
    <property type="nucleotide sequence ID" value="NC_008738.1"/>
</dbReference>
<evidence type="ECO:0000313" key="2">
    <source>
        <dbReference type="EMBL" id="ABM21171.1"/>
    </source>
</evidence>
<dbReference type="EMBL" id="CP000515">
    <property type="protein sequence ID" value="ABM21171.1"/>
    <property type="molecule type" value="Genomic_DNA"/>
</dbReference>
<gene>
    <name evidence="2" type="ordered locus">Maqu_4320</name>
</gene>
<organism evidence="2 3">
    <name type="scientific">Marinobacter nauticus (strain ATCC 700491 / DSM 11845 / VT8)</name>
    <name type="common">Marinobacter aquaeolei</name>
    <dbReference type="NCBI Taxonomy" id="351348"/>
    <lineage>
        <taxon>Bacteria</taxon>
        <taxon>Pseudomonadati</taxon>
        <taxon>Pseudomonadota</taxon>
        <taxon>Gammaproteobacteria</taxon>
        <taxon>Pseudomonadales</taxon>
        <taxon>Marinobacteraceae</taxon>
        <taxon>Marinobacter</taxon>
    </lineage>
</organism>
<dbReference type="Proteomes" id="UP000000998">
    <property type="component" value="Plasmid pMAQU01"/>
</dbReference>
<dbReference type="KEGG" id="maq:Maqu_4320"/>